<keyword evidence="3" id="KW-0805">Transcription regulation</keyword>
<proteinExistence type="inferred from homology"/>
<name>A0AAD6UXR1_9AGAR</name>
<protein>
    <recommendedName>
        <fullName evidence="7">TEA domain-containing protein</fullName>
    </recommendedName>
</protein>
<evidence type="ECO:0000256" key="3">
    <source>
        <dbReference type="ARBA" id="ARBA00023015"/>
    </source>
</evidence>
<dbReference type="Gene3D" id="6.10.20.40">
    <property type="entry name" value="TEA/ATTS domain"/>
    <property type="match status" value="1"/>
</dbReference>
<dbReference type="Pfam" id="PF01285">
    <property type="entry name" value="TEA"/>
    <property type="match status" value="1"/>
</dbReference>
<evidence type="ECO:0000313" key="8">
    <source>
        <dbReference type="EMBL" id="KAJ7192543.1"/>
    </source>
</evidence>
<dbReference type="GO" id="GO:0005667">
    <property type="term" value="C:transcription regulator complex"/>
    <property type="evidence" value="ECO:0007669"/>
    <property type="project" value="TreeGrafter"/>
</dbReference>
<dbReference type="AlphaFoldDB" id="A0AAD6UXR1"/>
<dbReference type="PANTHER" id="PTHR11834:SF0">
    <property type="entry name" value="PROTEIN SCALLOPED"/>
    <property type="match status" value="1"/>
</dbReference>
<dbReference type="PANTHER" id="PTHR11834">
    <property type="entry name" value="TRANSCRIPTIONAL ENHANCER FACTOR TEF RELATED"/>
    <property type="match status" value="1"/>
</dbReference>
<dbReference type="InterPro" id="IPR000818">
    <property type="entry name" value="TEA/ATTS_dom"/>
</dbReference>
<dbReference type="InterPro" id="IPR050937">
    <property type="entry name" value="TEC1_TEAD_TF"/>
</dbReference>
<comment type="subcellular location">
    <subcellularLocation>
        <location evidence="1">Nucleus</location>
    </subcellularLocation>
</comment>
<keyword evidence="4" id="KW-0804">Transcription</keyword>
<dbReference type="PROSITE" id="PS51088">
    <property type="entry name" value="TEA_2"/>
    <property type="match status" value="1"/>
</dbReference>
<sequence length="352" mass="39633">MIKNTPEGSIYHASSYPEPVPWNAYQECTALTAQEGPTDLSNDALRIVLHSRRHRKTSISGGDVWPEHLEAALLEGLEKYIPDDSRESIMLGRYRGRNKFVSREIFRATGERRSSKQVGSRIQQLKHCSTGRDPKIKRLLDPSSFRQPVSRESFSHMLNADSISASAWNFARSINISLPRPPIYSPLHLSYQLQLHGVDSVHIQANPSCRQVGSSAPIVTFISASPIYAVSSFTVYFDGRAVHTEGVTMTTRRGAVQGMPFQQFQLSATLVPAYWKTMTDSPFSNIPRPDPGRFSILQEVAQPNQSNRLFTLQFSFVSEAYGDGCCWDKRPSLQGCPPQHLEWWQRTAHQVI</sequence>
<dbReference type="GO" id="GO:0000981">
    <property type="term" value="F:DNA-binding transcription factor activity, RNA polymerase II-specific"/>
    <property type="evidence" value="ECO:0007669"/>
    <property type="project" value="TreeGrafter"/>
</dbReference>
<dbReference type="InterPro" id="IPR038096">
    <property type="entry name" value="TEA/ATTS_sf"/>
</dbReference>
<gene>
    <name evidence="8" type="ORF">GGX14DRAFT_406341</name>
</gene>
<dbReference type="GO" id="GO:0005634">
    <property type="term" value="C:nucleus"/>
    <property type="evidence" value="ECO:0007669"/>
    <property type="project" value="UniProtKB-SubCell"/>
</dbReference>
<dbReference type="EMBL" id="JARJCW010000119">
    <property type="protein sequence ID" value="KAJ7192543.1"/>
    <property type="molecule type" value="Genomic_DNA"/>
</dbReference>
<dbReference type="SMART" id="SM00426">
    <property type="entry name" value="TEA"/>
    <property type="match status" value="1"/>
</dbReference>
<organism evidence="8 9">
    <name type="scientific">Mycena pura</name>
    <dbReference type="NCBI Taxonomy" id="153505"/>
    <lineage>
        <taxon>Eukaryota</taxon>
        <taxon>Fungi</taxon>
        <taxon>Dikarya</taxon>
        <taxon>Basidiomycota</taxon>
        <taxon>Agaricomycotina</taxon>
        <taxon>Agaricomycetes</taxon>
        <taxon>Agaricomycetidae</taxon>
        <taxon>Agaricales</taxon>
        <taxon>Marasmiineae</taxon>
        <taxon>Mycenaceae</taxon>
        <taxon>Mycena</taxon>
    </lineage>
</organism>
<keyword evidence="5" id="KW-0539">Nucleus</keyword>
<evidence type="ECO:0000256" key="5">
    <source>
        <dbReference type="ARBA" id="ARBA00023242"/>
    </source>
</evidence>
<evidence type="ECO:0000256" key="2">
    <source>
        <dbReference type="ARBA" id="ARBA00008421"/>
    </source>
</evidence>
<evidence type="ECO:0000313" key="9">
    <source>
        <dbReference type="Proteomes" id="UP001219525"/>
    </source>
</evidence>
<comment type="caution">
    <text evidence="8">The sequence shown here is derived from an EMBL/GenBank/DDBJ whole genome shotgun (WGS) entry which is preliminary data.</text>
</comment>
<evidence type="ECO:0000256" key="1">
    <source>
        <dbReference type="ARBA" id="ARBA00004123"/>
    </source>
</evidence>
<keyword evidence="9" id="KW-1185">Reference proteome</keyword>
<feature type="domain" description="TEA" evidence="7">
    <location>
        <begin position="58"/>
        <end position="132"/>
    </location>
</feature>
<evidence type="ECO:0000256" key="6">
    <source>
        <dbReference type="PROSITE-ProRule" id="PRU00505"/>
    </source>
</evidence>
<reference evidence="8" key="1">
    <citation type="submission" date="2023-03" db="EMBL/GenBank/DDBJ databases">
        <title>Massive genome expansion in bonnet fungi (Mycena s.s.) driven by repeated elements and novel gene families across ecological guilds.</title>
        <authorList>
            <consortium name="Lawrence Berkeley National Laboratory"/>
            <person name="Harder C.B."/>
            <person name="Miyauchi S."/>
            <person name="Viragh M."/>
            <person name="Kuo A."/>
            <person name="Thoen E."/>
            <person name="Andreopoulos B."/>
            <person name="Lu D."/>
            <person name="Skrede I."/>
            <person name="Drula E."/>
            <person name="Henrissat B."/>
            <person name="Morin E."/>
            <person name="Kohler A."/>
            <person name="Barry K."/>
            <person name="LaButti K."/>
            <person name="Morin E."/>
            <person name="Salamov A."/>
            <person name="Lipzen A."/>
            <person name="Mereny Z."/>
            <person name="Hegedus B."/>
            <person name="Baldrian P."/>
            <person name="Stursova M."/>
            <person name="Weitz H."/>
            <person name="Taylor A."/>
            <person name="Grigoriev I.V."/>
            <person name="Nagy L.G."/>
            <person name="Martin F."/>
            <person name="Kauserud H."/>
        </authorList>
    </citation>
    <scope>NUCLEOTIDE SEQUENCE</scope>
    <source>
        <strain evidence="8">9144</strain>
    </source>
</reference>
<feature type="DNA-binding region" description="TEA" evidence="6">
    <location>
        <begin position="58"/>
        <end position="132"/>
    </location>
</feature>
<evidence type="ECO:0000256" key="4">
    <source>
        <dbReference type="ARBA" id="ARBA00023163"/>
    </source>
</evidence>
<dbReference type="Proteomes" id="UP001219525">
    <property type="component" value="Unassembled WGS sequence"/>
</dbReference>
<evidence type="ECO:0000259" key="7">
    <source>
        <dbReference type="PROSITE" id="PS51088"/>
    </source>
</evidence>
<dbReference type="GO" id="GO:0000978">
    <property type="term" value="F:RNA polymerase II cis-regulatory region sequence-specific DNA binding"/>
    <property type="evidence" value="ECO:0007669"/>
    <property type="project" value="TreeGrafter"/>
</dbReference>
<accession>A0AAD6UXR1</accession>
<comment type="similarity">
    <text evidence="2">Belongs to the TEC1 family.</text>
</comment>